<dbReference type="EMBL" id="JABFAB010000006">
    <property type="protein sequence ID" value="MBA0650793.1"/>
    <property type="molecule type" value="Genomic_DNA"/>
</dbReference>
<gene>
    <name evidence="1" type="ORF">Goklo_018175</name>
</gene>
<evidence type="ECO:0000313" key="1">
    <source>
        <dbReference type="EMBL" id="MBA0650793.1"/>
    </source>
</evidence>
<evidence type="ECO:0000313" key="2">
    <source>
        <dbReference type="Proteomes" id="UP000593573"/>
    </source>
</evidence>
<reference evidence="1 2" key="1">
    <citation type="journal article" date="2019" name="Genome Biol. Evol.">
        <title>Insights into the evolution of the New World diploid cottons (Gossypium, subgenus Houzingenia) based on genome sequencing.</title>
        <authorList>
            <person name="Grover C.E."/>
            <person name="Arick M.A. 2nd"/>
            <person name="Thrash A."/>
            <person name="Conover J.L."/>
            <person name="Sanders W.S."/>
            <person name="Peterson D.G."/>
            <person name="Frelichowski J.E."/>
            <person name="Scheffler J.A."/>
            <person name="Scheffler B.E."/>
            <person name="Wendel J.F."/>
        </authorList>
    </citation>
    <scope>NUCLEOTIDE SEQUENCE [LARGE SCALE GENOMIC DNA]</scope>
    <source>
        <strain evidence="1">57</strain>
        <tissue evidence="1">Leaf</tissue>
    </source>
</reference>
<sequence length="60" mass="7053">MRRNISNTKSKSDKIDKLMIGVAHNLAREAMREESRAYLIGRVLERRTSDVDLRRRREPG</sequence>
<organism evidence="1 2">
    <name type="scientific">Gossypium klotzschianum</name>
    <dbReference type="NCBI Taxonomy" id="34286"/>
    <lineage>
        <taxon>Eukaryota</taxon>
        <taxon>Viridiplantae</taxon>
        <taxon>Streptophyta</taxon>
        <taxon>Embryophyta</taxon>
        <taxon>Tracheophyta</taxon>
        <taxon>Spermatophyta</taxon>
        <taxon>Magnoliopsida</taxon>
        <taxon>eudicotyledons</taxon>
        <taxon>Gunneridae</taxon>
        <taxon>Pentapetalae</taxon>
        <taxon>rosids</taxon>
        <taxon>malvids</taxon>
        <taxon>Malvales</taxon>
        <taxon>Malvaceae</taxon>
        <taxon>Malvoideae</taxon>
        <taxon>Gossypium</taxon>
    </lineage>
</organism>
<accession>A0A7J8UK47</accession>
<comment type="caution">
    <text evidence="1">The sequence shown here is derived from an EMBL/GenBank/DDBJ whole genome shotgun (WGS) entry which is preliminary data.</text>
</comment>
<proteinExistence type="predicted"/>
<keyword evidence="2" id="KW-1185">Reference proteome</keyword>
<protein>
    <submittedName>
        <fullName evidence="1">Uncharacterized protein</fullName>
    </submittedName>
</protein>
<name>A0A7J8UK47_9ROSI</name>
<dbReference type="Proteomes" id="UP000593573">
    <property type="component" value="Unassembled WGS sequence"/>
</dbReference>
<dbReference type="AlphaFoldDB" id="A0A7J8UK47"/>